<dbReference type="GO" id="GO:0043683">
    <property type="term" value="P:type IV pilus assembly"/>
    <property type="evidence" value="ECO:0007669"/>
    <property type="project" value="InterPro"/>
</dbReference>
<dbReference type="InterPro" id="IPR007445">
    <property type="entry name" value="PilO"/>
</dbReference>
<protein>
    <recommendedName>
        <fullName evidence="4">Pilus assembly protein PilO</fullName>
    </recommendedName>
</protein>
<dbReference type="PROSITE" id="PS51257">
    <property type="entry name" value="PROKAR_LIPOPROTEIN"/>
    <property type="match status" value="1"/>
</dbReference>
<proteinExistence type="predicted"/>
<name>A0A1Y3PM49_9BACI</name>
<dbReference type="Proteomes" id="UP000196475">
    <property type="component" value="Unassembled WGS sequence"/>
</dbReference>
<dbReference type="AlphaFoldDB" id="A0A1Y3PM49"/>
<feature type="compositionally biased region" description="Basic and acidic residues" evidence="1">
    <location>
        <begin position="130"/>
        <end position="161"/>
    </location>
</feature>
<evidence type="ECO:0000313" key="3">
    <source>
        <dbReference type="Proteomes" id="UP000196475"/>
    </source>
</evidence>
<reference evidence="3" key="1">
    <citation type="submission" date="2016-06" db="EMBL/GenBank/DDBJ databases">
        <authorList>
            <person name="Nascimento L."/>
            <person name="Pereira R.V."/>
            <person name="Martins L.F."/>
            <person name="Quaggio R.B."/>
            <person name="Silva A.M."/>
            <person name="Setubal J.C."/>
        </authorList>
    </citation>
    <scope>NUCLEOTIDE SEQUENCE [LARGE SCALE GENOMIC DNA]</scope>
</reference>
<dbReference type="GO" id="GO:0043107">
    <property type="term" value="P:type IV pilus-dependent motility"/>
    <property type="evidence" value="ECO:0007669"/>
    <property type="project" value="InterPro"/>
</dbReference>
<evidence type="ECO:0008006" key="4">
    <source>
        <dbReference type="Google" id="ProtNLM"/>
    </source>
</evidence>
<dbReference type="Gene3D" id="3.30.70.60">
    <property type="match status" value="1"/>
</dbReference>
<sequence>MKSMTQSEKWLLVVIFVLLVLGCVTGYFAWQASSRLADVRMQASDASRQVEMMEARLAKAVSPPDLATMNRAIPADWEMPRFFADVTLLANAYDLQIHAVTPGEPIQPEPRQESQSSAADGKGAADEAEGADKTDGGEETDGAEKAEKTDGGGDAADEHAGGKAFSPEPPASLSGVYTLPLTLQVKGNITEVLAFIDELQHLPRLVWVTGFELLVEDEEQDAGKMFQKPIDLKINLNLYSHAPWDVAGYTEDWPFDIQPADNEEAFDAP</sequence>
<dbReference type="Pfam" id="PF04350">
    <property type="entry name" value="PilO"/>
    <property type="match status" value="1"/>
</dbReference>
<evidence type="ECO:0000256" key="1">
    <source>
        <dbReference type="SAM" id="MobiDB-lite"/>
    </source>
</evidence>
<dbReference type="EMBL" id="LZRT01000079">
    <property type="protein sequence ID" value="OUM87216.1"/>
    <property type="molecule type" value="Genomic_DNA"/>
</dbReference>
<organism evidence="2 3">
    <name type="scientific">Bacillus thermozeamaize</name>
    <dbReference type="NCBI Taxonomy" id="230954"/>
    <lineage>
        <taxon>Bacteria</taxon>
        <taxon>Bacillati</taxon>
        <taxon>Bacillota</taxon>
        <taxon>Bacilli</taxon>
        <taxon>Bacillales</taxon>
        <taxon>Bacillaceae</taxon>
        <taxon>Bacillus</taxon>
    </lineage>
</organism>
<comment type="caution">
    <text evidence="2">The sequence shown here is derived from an EMBL/GenBank/DDBJ whole genome shotgun (WGS) entry which is preliminary data.</text>
</comment>
<gene>
    <name evidence="2" type="ORF">BAA01_09105</name>
</gene>
<feature type="region of interest" description="Disordered" evidence="1">
    <location>
        <begin position="102"/>
        <end position="171"/>
    </location>
</feature>
<evidence type="ECO:0000313" key="2">
    <source>
        <dbReference type="EMBL" id="OUM87216.1"/>
    </source>
</evidence>
<dbReference type="InterPro" id="IPR014717">
    <property type="entry name" value="Transl_elong_EF1B/ribsomal_bS6"/>
</dbReference>
<accession>A0A1Y3PM49</accession>